<protein>
    <submittedName>
        <fullName evidence="3">Uncharacterized protein</fullName>
    </submittedName>
</protein>
<keyword evidence="1" id="KW-0479">Metal-binding</keyword>
<dbReference type="AlphaFoldDB" id="A0A0B1R4P0"/>
<dbReference type="InterPro" id="IPR036412">
    <property type="entry name" value="HAD-like_sf"/>
</dbReference>
<organism evidence="3 4">
    <name type="scientific">Pantoea rodasii</name>
    <dbReference type="NCBI Taxonomy" id="1076549"/>
    <lineage>
        <taxon>Bacteria</taxon>
        <taxon>Pseudomonadati</taxon>
        <taxon>Pseudomonadota</taxon>
        <taxon>Gammaproteobacteria</taxon>
        <taxon>Enterobacterales</taxon>
        <taxon>Erwiniaceae</taxon>
        <taxon>Pantoea</taxon>
    </lineage>
</organism>
<proteinExistence type="predicted"/>
<evidence type="ECO:0000313" key="3">
    <source>
        <dbReference type="EMBL" id="KHJ67589.1"/>
    </source>
</evidence>
<dbReference type="Gene3D" id="1.10.150.400">
    <property type="match status" value="1"/>
</dbReference>
<evidence type="ECO:0000313" key="4">
    <source>
        <dbReference type="Proteomes" id="UP000030853"/>
    </source>
</evidence>
<evidence type="ECO:0000256" key="1">
    <source>
        <dbReference type="ARBA" id="ARBA00022723"/>
    </source>
</evidence>
<dbReference type="Gene3D" id="3.40.50.1000">
    <property type="entry name" value="HAD superfamily/HAD-like"/>
    <property type="match status" value="1"/>
</dbReference>
<gene>
    <name evidence="3" type="ORF">QU24_13445</name>
</gene>
<dbReference type="EMBL" id="JTJJ01000045">
    <property type="protein sequence ID" value="KHJ67589.1"/>
    <property type="molecule type" value="Genomic_DNA"/>
</dbReference>
<dbReference type="InterPro" id="IPR023214">
    <property type="entry name" value="HAD_sf"/>
</dbReference>
<name>A0A0B1R4P0_9GAMM</name>
<comment type="caution">
    <text evidence="3">The sequence shown here is derived from an EMBL/GenBank/DDBJ whole genome shotgun (WGS) entry which is preliminary data.</text>
</comment>
<dbReference type="RefSeq" id="WP_039331899.1">
    <property type="nucleotide sequence ID" value="NZ_JTJJ01000045.1"/>
</dbReference>
<dbReference type="SUPFAM" id="SSF56784">
    <property type="entry name" value="HAD-like"/>
    <property type="match status" value="1"/>
</dbReference>
<feature type="region of interest" description="Disordered" evidence="2">
    <location>
        <begin position="1099"/>
        <end position="1126"/>
    </location>
</feature>
<dbReference type="InterPro" id="IPR006439">
    <property type="entry name" value="HAD-SF_hydro_IA"/>
</dbReference>
<sequence length="1177" mass="135015">MKILFYINPFFVRGNPAFYDGAIKKKIAKQAAKLYANNCDIYILTNEYSQKLAEEQVPFATIIPIKQCDISNSNLKNVNVEKNLYENCFETELELKKLLRDKIPLDLDCIISWETPIDFLKHDYPNTLLVHQMPGFLSRVPFPELLTFDSEGLFNKGKINSDISNYKANPKSAELLGYIRNDLLSFIEEHNPFERCELDPESEFEKLILLPLQITDQYSFLSETNYKNQLDLMIDVLSNTPTNIGVIVTQYKTGSTAEEVINEENYQDYKNIYPNLIWSESFSLIDNSSQYLISSVDAVVTVSSSIGIQALLWNKPLISICNNYLNSHSDYKSLTNYAKGIENKKEVETDLFLKWLLSSHQPLVSLLFESSDFLIKLLEKIKTKNNNYSFYDLDEDYNNHFRNAIKKDIAESIIRQKFTIKSTSTLVEKFKSKISELKPNLISFDIFDTLVDRKVEQPAHIFSLIERKVEKLTFGKISNFCTIRQSSERYLREKLSGGMQEITLQEIYAEIERRSGISKEQTFAVKELEISEELKSLDSRLAGRKLFDAACKTNAKIILISDMYLDNETISKILHKSNYPSIKLYLSSDIGLRKHEGDLFDYVSNLENVDHKKWLHVGDNTHGDIKIPASKGIQTFHIKSAFRNIETNEKLFNLIKPDRKTRSLAESAIYGLIQKKYFDDPTSLIPSNTHVGGDAYKLGYIAIAPLMFGFLQWIMTQAKRDGVDQLLFLSRDAQVLYRMANVLFPIEDGWPEIKYALSSRRSARVASIFHKGDISELIDSAISNCKLNEFFSGKFGFDIFSTDVELIHKHGFNSFDQQISHLNREQLRELSYDISNEIIAAAKKEREHLRDYYVKLGVTEKNSIGLVDIGYAGTMQAALEKITDAEHIKGYYYITFESALNQLERTGSMRGYAGEFVKRQIHSDPICHNGFLYETIFCSSDSSFIAFKEKNENHAMPTFINNSFDYKRRGIVDKIHNACVSFARDLRSTYDSDVSSLLINSITASKIFNDFIINPSGRDAEIFEGCIFEDAFSGSKLRYIVPPRNLIIAGKLSPGDFIWREGTAVFSRRPDIKNSDGKPVSKIELKNSEKSKILNSNLKHSLPSSNEANKRPNSTQSSSLNATSKKRRRESIEIYLVNKFVKSTNKKNKYFKNRESFFKDSKSRLISLYWNKFGKSF</sequence>
<dbReference type="GO" id="GO:0046872">
    <property type="term" value="F:metal ion binding"/>
    <property type="evidence" value="ECO:0007669"/>
    <property type="project" value="UniProtKB-KW"/>
</dbReference>
<dbReference type="NCBIfam" id="TIGR01549">
    <property type="entry name" value="HAD-SF-IA-v1"/>
    <property type="match status" value="1"/>
</dbReference>
<dbReference type="Proteomes" id="UP000030853">
    <property type="component" value="Unassembled WGS sequence"/>
</dbReference>
<accession>A0A0B1R4P0</accession>
<feature type="compositionally biased region" description="Polar residues" evidence="2">
    <location>
        <begin position="1099"/>
        <end position="1123"/>
    </location>
</feature>
<reference evidence="3 4" key="1">
    <citation type="submission" date="2014-11" db="EMBL/GenBank/DDBJ databases">
        <title>Genome sequencing of Pantoea rodasii ND03.</title>
        <authorList>
            <person name="Muhamad Yunos N.Y."/>
            <person name="Chan K.-G."/>
        </authorList>
    </citation>
    <scope>NUCLEOTIDE SEQUENCE [LARGE SCALE GENOMIC DNA]</scope>
    <source>
        <strain evidence="3 4">ND03</strain>
    </source>
</reference>
<evidence type="ECO:0000256" key="2">
    <source>
        <dbReference type="SAM" id="MobiDB-lite"/>
    </source>
</evidence>